<dbReference type="SMART" id="SM00864">
    <property type="entry name" value="Tubulin"/>
    <property type="match status" value="1"/>
</dbReference>
<dbReference type="Gene3D" id="3.40.50.1440">
    <property type="entry name" value="Tubulin/FtsZ, GTPase domain"/>
    <property type="match status" value="1"/>
</dbReference>
<dbReference type="InterPro" id="IPR017975">
    <property type="entry name" value="Tubulin_CS"/>
</dbReference>
<dbReference type="PRINTS" id="PR01224">
    <property type="entry name" value="DELTATUBULIN"/>
</dbReference>
<evidence type="ECO:0000256" key="6">
    <source>
        <dbReference type="ARBA" id="ARBA00022701"/>
    </source>
</evidence>
<evidence type="ECO:0000256" key="10">
    <source>
        <dbReference type="ARBA" id="ARBA00023242"/>
    </source>
</evidence>
<dbReference type="Pfam" id="PF00091">
    <property type="entry name" value="Tubulin"/>
    <property type="match status" value="1"/>
</dbReference>
<evidence type="ECO:0000256" key="9">
    <source>
        <dbReference type="ARBA" id="ARBA00023134"/>
    </source>
</evidence>
<dbReference type="InterPro" id="IPR002967">
    <property type="entry name" value="Delta_tubulin"/>
</dbReference>
<evidence type="ECO:0000256" key="3">
    <source>
        <dbReference type="ARBA" id="ARBA00004138"/>
    </source>
</evidence>
<protein>
    <recommendedName>
        <fullName evidence="5">Tubulin delta chain</fullName>
    </recommendedName>
    <alternativeName>
        <fullName evidence="12">Delta-tubulin</fullName>
    </alternativeName>
</protein>
<dbReference type="InterPro" id="IPR036525">
    <property type="entry name" value="Tubulin/FtsZ_GTPase_sf"/>
</dbReference>
<sequence length="475" mass="52122">MFAFSLRPSVGLNGAKLNAARMSAVFVQIGQCGNQVGHSFWSESVDILHCENKKTGTKHGKNPSYSERLNSLLTNSGKLPLILLDSEAKPATLFRTSGDLGHFVREENVIIEKTGRGGNWAFGYCGDRKVLGKGGDRNELLDLVIGRHRRELERSEHFTGTVVFHSLAGGTGSGLGSRLVEELRSEHPKSFLLSVAVAPHSLGESPLQHYNALLTLSHLQQFADGVVLFQNDSVLEDTSNLKTSLQKPGASKAQPPSSVSLADMNSYIGGCMANALMPIYTSSMHSRISCSAKFEHRLWDLISTGCPDSKMKFLTPVYAHNSLSGRASWDKLATRLKHTSSMSPAFAGCKRMHTSSLFAMARMSSDSMVDFDRGVSAKLKLDFQKHFNFSDDKLKSPYLCLQSPEPNFSQRKSVSAFCNSSIVCGFVGDVLQKSKVKLDSGAYLHWYSRYGCHAEDFGAATETCRGVLERYMQIP</sequence>
<evidence type="ECO:0000256" key="14">
    <source>
        <dbReference type="RuleBase" id="RU000352"/>
    </source>
</evidence>
<dbReference type="PANTHER" id="PTHR11588">
    <property type="entry name" value="TUBULIN"/>
    <property type="match status" value="1"/>
</dbReference>
<keyword evidence="11" id="KW-0966">Cell projection</keyword>
<evidence type="ECO:0000256" key="13">
    <source>
        <dbReference type="ARBA" id="ARBA00046149"/>
    </source>
</evidence>
<dbReference type="GO" id="GO:0007017">
    <property type="term" value="P:microtubule-based process"/>
    <property type="evidence" value="ECO:0007669"/>
    <property type="project" value="InterPro"/>
</dbReference>
<evidence type="ECO:0000259" key="15">
    <source>
        <dbReference type="SMART" id="SM00864"/>
    </source>
</evidence>
<comment type="subcellular location">
    <subcellularLocation>
        <location evidence="3">Cell projection</location>
        <location evidence="3">Cilium</location>
    </subcellularLocation>
    <subcellularLocation>
        <location evidence="1">Cytoplasm</location>
        <location evidence="1">Cytoskeleton</location>
        <location evidence="1">Microtubule organizing center</location>
        <location evidence="1">Centrosome</location>
        <location evidence="1">Centriole</location>
    </subcellularLocation>
    <subcellularLocation>
        <location evidence="2">Nucleus</location>
    </subcellularLocation>
</comment>
<dbReference type="PRINTS" id="PR01161">
    <property type="entry name" value="TUBULIN"/>
</dbReference>
<feature type="domain" description="Tubulin/FtsZ GTPase" evidence="15">
    <location>
        <begin position="6"/>
        <end position="283"/>
    </location>
</feature>
<dbReference type="GO" id="GO:0030030">
    <property type="term" value="P:cell projection organization"/>
    <property type="evidence" value="ECO:0007669"/>
    <property type="project" value="UniProtKB-KW"/>
</dbReference>
<evidence type="ECO:0000313" key="16">
    <source>
        <dbReference type="EMBL" id="WAQ15577.1"/>
    </source>
</evidence>
<dbReference type="InterPro" id="IPR003008">
    <property type="entry name" value="Tubulin_FtsZ_GTPase"/>
</dbReference>
<dbReference type="AlphaFoldDB" id="A0A9E9FV98"/>
<dbReference type="EMBL" id="OM892949">
    <property type="protein sequence ID" value="WAQ15577.1"/>
    <property type="molecule type" value="mRNA"/>
</dbReference>
<evidence type="ECO:0000256" key="12">
    <source>
        <dbReference type="ARBA" id="ARBA00030594"/>
    </source>
</evidence>
<organism evidence="16">
    <name type="scientific">Halisarca dujardinii</name>
    <name type="common">Dujardin's slime sponge</name>
    <dbReference type="NCBI Taxonomy" id="2583056"/>
    <lineage>
        <taxon>Eukaryota</taxon>
        <taxon>Metazoa</taxon>
        <taxon>Porifera</taxon>
        <taxon>Demospongiae</taxon>
        <taxon>Verongimorpha</taxon>
        <taxon>Chondrillida</taxon>
        <taxon>Halisarcidae</taxon>
        <taxon>Halisarca</taxon>
    </lineage>
</organism>
<dbReference type="CDD" id="cd02189">
    <property type="entry name" value="delta_zeta_tubulin-like"/>
    <property type="match status" value="1"/>
</dbReference>
<accession>A0A9E9FV98</accession>
<dbReference type="GO" id="GO:0005929">
    <property type="term" value="C:cilium"/>
    <property type="evidence" value="ECO:0007669"/>
    <property type="project" value="UniProtKB-SubCell"/>
</dbReference>
<dbReference type="GO" id="GO:0005874">
    <property type="term" value="C:microtubule"/>
    <property type="evidence" value="ECO:0007669"/>
    <property type="project" value="UniProtKB-KW"/>
</dbReference>
<evidence type="ECO:0000256" key="2">
    <source>
        <dbReference type="ARBA" id="ARBA00004123"/>
    </source>
</evidence>
<keyword evidence="6 14" id="KW-0493">Microtubule</keyword>
<evidence type="ECO:0000256" key="5">
    <source>
        <dbReference type="ARBA" id="ARBA00014184"/>
    </source>
</evidence>
<keyword evidence="9 14" id="KW-0342">GTP-binding</keyword>
<reference evidence="16" key="1">
    <citation type="submission" date="2022-03" db="EMBL/GenBank/DDBJ databases">
        <authorList>
            <person name="Mikhailov K."/>
            <person name="Kravchuk O."/>
            <person name="Lyupina Y."/>
            <person name="Adameyko K."/>
        </authorList>
    </citation>
    <scope>NUCLEOTIDE SEQUENCE</scope>
</reference>
<dbReference type="SUPFAM" id="SSF52490">
    <property type="entry name" value="Tubulin nucleotide-binding domain-like"/>
    <property type="match status" value="1"/>
</dbReference>
<evidence type="ECO:0000256" key="8">
    <source>
        <dbReference type="ARBA" id="ARBA00022794"/>
    </source>
</evidence>
<dbReference type="InterPro" id="IPR000217">
    <property type="entry name" value="Tubulin"/>
</dbReference>
<dbReference type="GO" id="GO:0005634">
    <property type="term" value="C:nucleus"/>
    <property type="evidence" value="ECO:0007669"/>
    <property type="project" value="UniProtKB-SubCell"/>
</dbReference>
<evidence type="ECO:0000256" key="4">
    <source>
        <dbReference type="ARBA" id="ARBA00009636"/>
    </source>
</evidence>
<dbReference type="GO" id="GO:0005200">
    <property type="term" value="F:structural constituent of cytoskeleton"/>
    <property type="evidence" value="ECO:0007669"/>
    <property type="project" value="InterPro"/>
</dbReference>
<dbReference type="PROSITE" id="PS50890">
    <property type="entry name" value="PUA"/>
    <property type="match status" value="1"/>
</dbReference>
<dbReference type="PROSITE" id="PS00227">
    <property type="entry name" value="TUBULIN"/>
    <property type="match status" value="1"/>
</dbReference>
<evidence type="ECO:0000256" key="7">
    <source>
        <dbReference type="ARBA" id="ARBA00022741"/>
    </source>
</evidence>
<proteinExistence type="evidence at transcript level"/>
<name>A0A9E9FV98_HALDU</name>
<keyword evidence="10" id="KW-0539">Nucleus</keyword>
<comment type="similarity">
    <text evidence="4 14">Belongs to the tubulin family.</text>
</comment>
<evidence type="ECO:0000256" key="1">
    <source>
        <dbReference type="ARBA" id="ARBA00004114"/>
    </source>
</evidence>
<dbReference type="SUPFAM" id="SSF55307">
    <property type="entry name" value="Tubulin C-terminal domain-like"/>
    <property type="match status" value="1"/>
</dbReference>
<comment type="function">
    <text evidence="13">Acts as a positive regulator of hedgehog signaling and regulates ciliary function.</text>
</comment>
<dbReference type="GO" id="GO:0005814">
    <property type="term" value="C:centriole"/>
    <property type="evidence" value="ECO:0007669"/>
    <property type="project" value="UniProtKB-SubCell"/>
</dbReference>
<keyword evidence="8" id="KW-0970">Cilium biogenesis/degradation</keyword>
<dbReference type="InterPro" id="IPR008280">
    <property type="entry name" value="Tub_FtsZ_C"/>
</dbReference>
<evidence type="ECO:0000256" key="11">
    <source>
        <dbReference type="ARBA" id="ARBA00023273"/>
    </source>
</evidence>
<keyword evidence="7 14" id="KW-0547">Nucleotide-binding</keyword>
<dbReference type="GO" id="GO:0005525">
    <property type="term" value="F:GTP binding"/>
    <property type="evidence" value="ECO:0007669"/>
    <property type="project" value="UniProtKB-UniRule"/>
</dbReference>